<dbReference type="SUPFAM" id="SSF81296">
    <property type="entry name" value="E set domains"/>
    <property type="match status" value="1"/>
</dbReference>
<dbReference type="GO" id="GO:0006790">
    <property type="term" value="P:sulfur compound metabolic process"/>
    <property type="evidence" value="ECO:0007669"/>
    <property type="project" value="TreeGrafter"/>
</dbReference>
<dbReference type="Gene3D" id="2.60.40.650">
    <property type="match status" value="1"/>
</dbReference>
<feature type="domain" description="Oxidoreductase molybdopterin-binding" evidence="2">
    <location>
        <begin position="156"/>
        <end position="302"/>
    </location>
</feature>
<dbReference type="GO" id="GO:0008482">
    <property type="term" value="F:sulfite oxidase activity"/>
    <property type="evidence" value="ECO:0007669"/>
    <property type="project" value="TreeGrafter"/>
</dbReference>
<evidence type="ECO:0000256" key="1">
    <source>
        <dbReference type="SAM" id="MobiDB-lite"/>
    </source>
</evidence>
<dbReference type="InterPro" id="IPR036374">
    <property type="entry name" value="OxRdtase_Mopterin-bd_sf"/>
</dbReference>
<dbReference type="InterPro" id="IPR000572">
    <property type="entry name" value="OxRdtase_Mopterin-bd_dom"/>
</dbReference>
<feature type="region of interest" description="Disordered" evidence="1">
    <location>
        <begin position="1"/>
        <end position="56"/>
    </location>
</feature>
<name>A0A6J4IC73_9ACTN</name>
<dbReference type="GO" id="GO:0043546">
    <property type="term" value="F:molybdopterin cofactor binding"/>
    <property type="evidence" value="ECO:0007669"/>
    <property type="project" value="TreeGrafter"/>
</dbReference>
<dbReference type="SUPFAM" id="SSF56524">
    <property type="entry name" value="Oxidoreductase molybdopterin-binding domain"/>
    <property type="match status" value="1"/>
</dbReference>
<dbReference type="Pfam" id="PF00174">
    <property type="entry name" value="Oxidored_molyb"/>
    <property type="match status" value="1"/>
</dbReference>
<organism evidence="3">
    <name type="scientific">uncultured Mycobacteriales bacterium</name>
    <dbReference type="NCBI Taxonomy" id="581187"/>
    <lineage>
        <taxon>Bacteria</taxon>
        <taxon>Bacillati</taxon>
        <taxon>Actinomycetota</taxon>
        <taxon>Actinomycetes</taxon>
        <taxon>Mycobacteriales</taxon>
        <taxon>environmental samples</taxon>
    </lineage>
</organism>
<dbReference type="PANTHER" id="PTHR19372">
    <property type="entry name" value="SULFITE REDUCTASE"/>
    <property type="match status" value="1"/>
</dbReference>
<evidence type="ECO:0000259" key="2">
    <source>
        <dbReference type="Pfam" id="PF00174"/>
    </source>
</evidence>
<reference evidence="3" key="1">
    <citation type="submission" date="2020-02" db="EMBL/GenBank/DDBJ databases">
        <authorList>
            <person name="Meier V. D."/>
        </authorList>
    </citation>
    <scope>NUCLEOTIDE SEQUENCE</scope>
    <source>
        <strain evidence="3">AVDCRST_MAG41</strain>
    </source>
</reference>
<dbReference type="Gene3D" id="3.90.420.10">
    <property type="entry name" value="Oxidoreductase, molybdopterin-binding domain"/>
    <property type="match status" value="1"/>
</dbReference>
<dbReference type="PANTHER" id="PTHR19372:SF7">
    <property type="entry name" value="SULFITE OXIDASE, MITOCHONDRIAL"/>
    <property type="match status" value="1"/>
</dbReference>
<dbReference type="AlphaFoldDB" id="A0A6J4IC73"/>
<proteinExistence type="predicted"/>
<sequence>TVGAGATPATGDAAPATGGATLLAGNAAPVAEDTEPEPDRPDDAPPGPVVRRVPGATRAGLRDELVRVDRKAGGVDRRGFLVRGATVGAVAALAGVAGRKLQGVRFDAAESRAAVRLPAPASPAPALPAASRLDVPGITPYVTPNRSFYRVDTALVVPQVPTETWGLRVHGMVDRELNLSWDDLLARDLIERDITMTCVSNEVGGTLAGTARWLGAPLRALLEEAGVRPGADQIVGTSSDGMTIGTPTAVVLDGRDAMLAVGMNGEPLPLEHGFPVRMIVPGLYGYVSGIKWLVDLELTTFDAVDPYWVQRGWVQKAPIKTASRIDTPRPLEDRKAGKVAVAGVAWAQHRGVAAVEVRVDDGGWQRARLAAEPSTDLWVQWVWEWDAEPGPHTLTVRATDKDGRTQPEERVAPFPSGSTGWHSVVVSIS</sequence>
<accession>A0A6J4IC73</accession>
<protein>
    <submittedName>
        <fullName evidence="3">Probable sulfite oxidase</fullName>
    </submittedName>
</protein>
<evidence type="ECO:0000313" key="3">
    <source>
        <dbReference type="EMBL" id="CAA9246170.1"/>
    </source>
</evidence>
<dbReference type="EMBL" id="CADCTP010000158">
    <property type="protein sequence ID" value="CAA9246170.1"/>
    <property type="molecule type" value="Genomic_DNA"/>
</dbReference>
<dbReference type="InterPro" id="IPR014756">
    <property type="entry name" value="Ig_E-set"/>
</dbReference>
<gene>
    <name evidence="3" type="ORF">AVDCRST_MAG41-1710</name>
</gene>
<feature type="compositionally biased region" description="Low complexity" evidence="1">
    <location>
        <begin position="1"/>
        <end position="31"/>
    </location>
</feature>
<dbReference type="GO" id="GO:0020037">
    <property type="term" value="F:heme binding"/>
    <property type="evidence" value="ECO:0007669"/>
    <property type="project" value="TreeGrafter"/>
</dbReference>
<feature type="non-terminal residue" evidence="3">
    <location>
        <position position="1"/>
    </location>
</feature>